<gene>
    <name evidence="1" type="ORF">BK022_12375</name>
</gene>
<proteinExistence type="predicted"/>
<evidence type="ECO:0000313" key="1">
    <source>
        <dbReference type="EMBL" id="OHV16421.1"/>
    </source>
</evidence>
<evidence type="ECO:0000313" key="2">
    <source>
        <dbReference type="Proteomes" id="UP000180215"/>
    </source>
</evidence>
<comment type="caution">
    <text evidence="1">The sequence shown here is derived from an EMBL/GenBank/DDBJ whole genome shotgun (WGS) entry which is preliminary data.</text>
</comment>
<protein>
    <submittedName>
        <fullName evidence="1">Uncharacterized protein</fullName>
    </submittedName>
</protein>
<accession>A0A1S1P562</accession>
<dbReference type="EMBL" id="MNAO01000130">
    <property type="protein sequence ID" value="OHV16421.1"/>
    <property type="molecule type" value="Genomic_DNA"/>
</dbReference>
<dbReference type="AlphaFoldDB" id="A0A1S1P562"/>
<organism evidence="1 2">
    <name type="scientific">Methylorubrum extorquens</name>
    <name type="common">Methylobacterium dichloromethanicum</name>
    <name type="synonym">Methylobacterium extorquens</name>
    <dbReference type="NCBI Taxonomy" id="408"/>
    <lineage>
        <taxon>Bacteria</taxon>
        <taxon>Pseudomonadati</taxon>
        <taxon>Pseudomonadota</taxon>
        <taxon>Alphaproteobacteria</taxon>
        <taxon>Hyphomicrobiales</taxon>
        <taxon>Methylobacteriaceae</taxon>
        <taxon>Methylorubrum</taxon>
    </lineage>
</organism>
<dbReference type="Proteomes" id="UP000180215">
    <property type="component" value="Unassembled WGS sequence"/>
</dbReference>
<name>A0A1S1P562_METEX</name>
<sequence>MLLPDLAPDLLPLEAAEWRKAFGALRSNSSPCRYLGATAWANIHEACTDFIERFGAEAVCLGWTAPQIFGVHPQHGTLRIDWCGVMITGGHKAIGIEPTRILFGNVSGYRNTPGAPTGVPIWEFAARAQKA</sequence>
<reference evidence="1 2" key="1">
    <citation type="submission" date="2016-10" db="EMBL/GenBank/DDBJ databases">
        <title>Draft genome sequence of Methylobacterium extorquens CP3, a seed endophyte of Crotalaria pumila with plant growth-promoting and metal tolerance properties.</title>
        <authorList>
            <person name="Sanchez-Lopez A.S."/>
            <person name="Van Hamme J.D."/>
            <person name="Thijs S."/>
            <person name="Mcammond B.M."/>
            <person name="Stevens V."/>
            <person name="Gonzalez-Chavez M.D.C."/>
            <person name="Vangronsveld J."/>
        </authorList>
    </citation>
    <scope>NUCLEOTIDE SEQUENCE [LARGE SCALE GENOMIC DNA]</scope>
    <source>
        <strain evidence="1 2">CP3</strain>
    </source>
</reference>